<evidence type="ECO:0000256" key="5">
    <source>
        <dbReference type="ARBA" id="ARBA00023027"/>
    </source>
</evidence>
<dbReference type="PANTHER" id="PTHR48075">
    <property type="entry name" value="3-HYDROXYACYL-COA DEHYDROGENASE FAMILY PROTEIN"/>
    <property type="match status" value="1"/>
</dbReference>
<comment type="caution">
    <text evidence="10">The sequence shown here is derived from an EMBL/GenBank/DDBJ whole genome shotgun (WGS) entry which is preliminary data.</text>
</comment>
<evidence type="ECO:0000256" key="3">
    <source>
        <dbReference type="ARBA" id="ARBA00022963"/>
    </source>
</evidence>
<keyword evidence="11" id="KW-1185">Reference proteome</keyword>
<keyword evidence="5" id="KW-0520">NAD</keyword>
<dbReference type="InterPro" id="IPR029045">
    <property type="entry name" value="ClpP/crotonase-like_dom_sf"/>
</dbReference>
<organism evidence="10 11">
    <name type="scientific">Acetobacter musti</name>
    <dbReference type="NCBI Taxonomy" id="864732"/>
    <lineage>
        <taxon>Bacteria</taxon>
        <taxon>Pseudomonadati</taxon>
        <taxon>Pseudomonadota</taxon>
        <taxon>Alphaproteobacteria</taxon>
        <taxon>Acetobacterales</taxon>
        <taxon>Acetobacteraceae</taxon>
        <taxon>Acetobacter</taxon>
    </lineage>
</organism>
<evidence type="ECO:0000256" key="4">
    <source>
        <dbReference type="ARBA" id="ARBA00023002"/>
    </source>
</evidence>
<protein>
    <submittedName>
        <fullName evidence="10">3-hydroxyacyl-CoA dehydrogenase</fullName>
    </submittedName>
</protein>
<dbReference type="InterPro" id="IPR001753">
    <property type="entry name" value="Enoyl-CoA_hydra/iso"/>
</dbReference>
<dbReference type="CDD" id="cd06558">
    <property type="entry name" value="crotonase-like"/>
    <property type="match status" value="1"/>
</dbReference>
<dbReference type="SUPFAM" id="SSF48179">
    <property type="entry name" value="6-phosphogluconate dehydrogenase C-terminal domain-like"/>
    <property type="match status" value="2"/>
</dbReference>
<evidence type="ECO:0000259" key="9">
    <source>
        <dbReference type="Pfam" id="PF02737"/>
    </source>
</evidence>
<gene>
    <name evidence="10" type="ORF">GOB93_09430</name>
</gene>
<dbReference type="PROSITE" id="PS50890">
    <property type="entry name" value="PUA"/>
    <property type="match status" value="1"/>
</dbReference>
<comment type="catalytic activity">
    <reaction evidence="7">
        <text>a (3S)-3-hydroxyacyl-CoA + NAD(+) = a 3-oxoacyl-CoA + NADH + H(+)</text>
        <dbReference type="Rhea" id="RHEA:22432"/>
        <dbReference type="ChEBI" id="CHEBI:15378"/>
        <dbReference type="ChEBI" id="CHEBI:57318"/>
        <dbReference type="ChEBI" id="CHEBI:57540"/>
        <dbReference type="ChEBI" id="CHEBI:57945"/>
        <dbReference type="ChEBI" id="CHEBI:90726"/>
        <dbReference type="EC" id="1.1.1.35"/>
    </reaction>
</comment>
<feature type="domain" description="3-hydroxyacyl-CoA dehydrogenase C-terminal" evidence="8">
    <location>
        <begin position="203"/>
        <end position="304"/>
    </location>
</feature>
<evidence type="ECO:0000256" key="6">
    <source>
        <dbReference type="ARBA" id="ARBA00023098"/>
    </source>
</evidence>
<keyword evidence="2" id="KW-0276">Fatty acid metabolism</keyword>
<feature type="domain" description="3-hydroxyacyl-CoA dehydrogenase NAD binding" evidence="9">
    <location>
        <begin position="20"/>
        <end position="201"/>
    </location>
</feature>
<evidence type="ECO:0000256" key="2">
    <source>
        <dbReference type="ARBA" id="ARBA00022832"/>
    </source>
</evidence>
<evidence type="ECO:0000313" key="10">
    <source>
        <dbReference type="EMBL" id="NHN84860.1"/>
    </source>
</evidence>
<keyword evidence="3" id="KW-0442">Lipid degradation</keyword>
<dbReference type="RefSeq" id="WP_173583249.1">
    <property type="nucleotide sequence ID" value="NZ_WOTB01000010.1"/>
</dbReference>
<reference evidence="10 11" key="1">
    <citation type="journal article" date="2020" name="Int. J. Syst. Evol. Microbiol.">
        <title>Novel acetic acid bacteria from cider fermentations: Acetobacter conturbans sp. nov. and Acetobacter fallax sp. nov.</title>
        <authorList>
            <person name="Sombolestani A.S."/>
            <person name="Cleenwerck I."/>
            <person name="Cnockaert M."/>
            <person name="Borremans W."/>
            <person name="Wieme A.D."/>
            <person name="De Vuyst L."/>
            <person name="Vandamme P."/>
        </authorList>
    </citation>
    <scope>NUCLEOTIDE SEQUENCE [LARGE SCALE GENOMIC DNA]</scope>
    <source>
        <strain evidence="10 11">LMG 30640</strain>
    </source>
</reference>
<evidence type="ECO:0000259" key="8">
    <source>
        <dbReference type="Pfam" id="PF00725"/>
    </source>
</evidence>
<dbReference type="Pfam" id="PF00725">
    <property type="entry name" value="3HCDH"/>
    <property type="match status" value="1"/>
</dbReference>
<dbReference type="SUPFAM" id="SSF52096">
    <property type="entry name" value="ClpP/crotonase"/>
    <property type="match status" value="1"/>
</dbReference>
<dbReference type="InterPro" id="IPR008927">
    <property type="entry name" value="6-PGluconate_DH-like_C_sf"/>
</dbReference>
<dbReference type="InterPro" id="IPR006108">
    <property type="entry name" value="3HC_DH_C"/>
</dbReference>
<dbReference type="SUPFAM" id="SSF51735">
    <property type="entry name" value="NAD(P)-binding Rossmann-fold domains"/>
    <property type="match status" value="1"/>
</dbReference>
<dbReference type="Gene3D" id="3.40.50.720">
    <property type="entry name" value="NAD(P)-binding Rossmann-like Domain"/>
    <property type="match status" value="1"/>
</dbReference>
<dbReference type="Gene3D" id="1.10.1040.50">
    <property type="match status" value="1"/>
</dbReference>
<keyword evidence="6" id="KW-0443">Lipid metabolism</keyword>
<accession>A0ABX0JSD5</accession>
<proteinExistence type="predicted"/>
<dbReference type="PANTHER" id="PTHR48075:SF7">
    <property type="entry name" value="3-HYDROXYACYL-COA DEHYDROGENASE-RELATED"/>
    <property type="match status" value="1"/>
</dbReference>
<dbReference type="Pfam" id="PF02737">
    <property type="entry name" value="3HCDH_N"/>
    <property type="match status" value="1"/>
</dbReference>
<dbReference type="Pfam" id="PF00378">
    <property type="entry name" value="ECH_1"/>
    <property type="match status" value="1"/>
</dbReference>
<name>A0ABX0JSD5_9PROT</name>
<dbReference type="Gene3D" id="3.90.226.10">
    <property type="entry name" value="2-enoyl-CoA Hydratase, Chain A, domain 1"/>
    <property type="match status" value="1"/>
</dbReference>
<evidence type="ECO:0000256" key="7">
    <source>
        <dbReference type="ARBA" id="ARBA00049556"/>
    </source>
</evidence>
<comment type="pathway">
    <text evidence="1">Lipid metabolism; fatty acid beta-oxidation.</text>
</comment>
<evidence type="ECO:0000256" key="1">
    <source>
        <dbReference type="ARBA" id="ARBA00005005"/>
    </source>
</evidence>
<sequence length="782" mass="84235">MDQSAKPATAPDSPPALSRICVIGAGVMGSAIAAHIASAGVPVLLLDRPEGDDRSSLAKNAVARMLKTEPAPFMDPAAAKLIQPGNTEDDLGAIAGCDWIIEAIIERPDLKQALYRKLDTVRRPGTPVSSNTSTIPLAALTAGMPESFKRDFLITHFFNPPRYMRLLEIVGGPETDSAHIAKLTGFCDRVLGKTVVKAKDTPGFIANRIGTFWMLVAVRAAIENGLTVEQVDAVIGRPFGIPKTGVFGLIDLVGVDLMPHINASMKATLPPGDRYRAFADDIPLIGKMIETGHTGRKGKGGFYRLTRKDSEKIKESISLTTGEYAPSERFRLPSHIRHASDLMTAPDQHGIYARRVMGETLAYAASLVPEISDDITGVDKAMELGFNWKKGPFALIDEIGPARFAALLQAENIPVPPLVEKVGSGKFYEDRDNIRNAFSPDGTYKPVPRADGILLLEDIRRRGRPVLGDKSGALWDLGDGVACFEITTKMNTFDDGVLALLEKSVSHVKENFKALVLYSDADNFSAGANIGLALFAANMAAWEEIRKLTAKGQTVLKALKYAPFPVVAAPAGLALGGGCEFMLHADAIQAHAELYAGLVECGVGLIPGWGGCGEMLLRLRADPRTPHGPIPATREVFEMIATARVSKSAAEARRMHLLRKDDGITMNRDRVLADAKARALSMAEGYVAPEQPEFRVAGESGRTAFTMAVDGMARQGLVTSHDRTVSGELAIVLTGNGHDVTEIVTEQQMLDLEAASFMRLIRTTPTLDRIGHMLETGKPLRN</sequence>
<dbReference type="EMBL" id="WOTB01000010">
    <property type="protein sequence ID" value="NHN84860.1"/>
    <property type="molecule type" value="Genomic_DNA"/>
</dbReference>
<dbReference type="InterPro" id="IPR006176">
    <property type="entry name" value="3-OHacyl-CoA_DH_NAD-bd"/>
</dbReference>
<evidence type="ECO:0000313" key="11">
    <source>
        <dbReference type="Proteomes" id="UP000635278"/>
    </source>
</evidence>
<dbReference type="InterPro" id="IPR036291">
    <property type="entry name" value="NAD(P)-bd_dom_sf"/>
</dbReference>
<keyword evidence="4" id="KW-0560">Oxidoreductase</keyword>
<dbReference type="Proteomes" id="UP000635278">
    <property type="component" value="Unassembled WGS sequence"/>
</dbReference>